<dbReference type="RefSeq" id="WP_311598366.1">
    <property type="nucleotide sequence ID" value="NZ_JAVREM010000012.1"/>
</dbReference>
<gene>
    <name evidence="3" type="ORF">RNC47_12770</name>
</gene>
<dbReference type="PANTHER" id="PTHR35526">
    <property type="entry name" value="ANTI-SIGMA-F FACTOR RSBW-RELATED"/>
    <property type="match status" value="1"/>
</dbReference>
<dbReference type="InterPro" id="IPR050267">
    <property type="entry name" value="Anti-sigma-factor_SerPK"/>
</dbReference>
<dbReference type="Gene3D" id="3.30.565.10">
    <property type="entry name" value="Histidine kinase-like ATPase, C-terminal domain"/>
    <property type="match status" value="1"/>
</dbReference>
<accession>A0ABU2LNP8</accession>
<dbReference type="Pfam" id="PF02518">
    <property type="entry name" value="HATPase_c"/>
    <property type="match status" value="1"/>
</dbReference>
<keyword evidence="1" id="KW-0723">Serine/threonine-protein kinase</keyword>
<keyword evidence="1" id="KW-0418">Kinase</keyword>
<evidence type="ECO:0000313" key="3">
    <source>
        <dbReference type="EMBL" id="MDT0319210.1"/>
    </source>
</evidence>
<keyword evidence="1" id="KW-0808">Transferase</keyword>
<reference evidence="4" key="1">
    <citation type="submission" date="2023-07" db="EMBL/GenBank/DDBJ databases">
        <title>30 novel species of actinomycetes from the DSMZ collection.</title>
        <authorList>
            <person name="Nouioui I."/>
        </authorList>
    </citation>
    <scope>NUCLEOTIDE SEQUENCE [LARGE SCALE GENOMIC DNA]</scope>
    <source>
        <strain evidence="4">DSM 44918</strain>
    </source>
</reference>
<dbReference type="CDD" id="cd16936">
    <property type="entry name" value="HATPase_RsbW-like"/>
    <property type="match status" value="1"/>
</dbReference>
<keyword evidence="4" id="KW-1185">Reference proteome</keyword>
<keyword evidence="3" id="KW-0067">ATP-binding</keyword>
<evidence type="ECO:0000256" key="1">
    <source>
        <dbReference type="ARBA" id="ARBA00022527"/>
    </source>
</evidence>
<dbReference type="GO" id="GO:0005524">
    <property type="term" value="F:ATP binding"/>
    <property type="evidence" value="ECO:0007669"/>
    <property type="project" value="UniProtKB-KW"/>
</dbReference>
<proteinExistence type="predicted"/>
<dbReference type="SUPFAM" id="SSF55874">
    <property type="entry name" value="ATPase domain of HSP90 chaperone/DNA topoisomerase II/histidine kinase"/>
    <property type="match status" value="1"/>
</dbReference>
<comment type="caution">
    <text evidence="3">The sequence shown here is derived from an EMBL/GenBank/DDBJ whole genome shotgun (WGS) entry which is preliminary data.</text>
</comment>
<evidence type="ECO:0000259" key="2">
    <source>
        <dbReference type="Pfam" id="PF02518"/>
    </source>
</evidence>
<keyword evidence="3" id="KW-0547">Nucleotide-binding</keyword>
<evidence type="ECO:0000313" key="4">
    <source>
        <dbReference type="Proteomes" id="UP001183420"/>
    </source>
</evidence>
<dbReference type="Proteomes" id="UP001183420">
    <property type="component" value="Unassembled WGS sequence"/>
</dbReference>
<feature type="domain" description="Histidine kinase/HSP90-like ATPase" evidence="2">
    <location>
        <begin position="45"/>
        <end position="127"/>
    </location>
</feature>
<name>A0ABU2LNP8_9ACTN</name>
<sequence length="134" mass="14573">MRVAAWDEFTRSLPCAARSAAEARALVRAAFGAWGLEGVVDDGVLLVSELVGNAAEHTRSRQIRVTVSRPHVDVVRISVVDRSGTMPVPRRAREGDQGGRGLAVVDALTTRWGVDSLAWGKRVWAELRSDRSLV</sequence>
<protein>
    <submittedName>
        <fullName evidence="3">ATP-binding protein</fullName>
    </submittedName>
</protein>
<organism evidence="3 4">
    <name type="scientific">Streptomyces millisiae</name>
    <dbReference type="NCBI Taxonomy" id="3075542"/>
    <lineage>
        <taxon>Bacteria</taxon>
        <taxon>Bacillati</taxon>
        <taxon>Actinomycetota</taxon>
        <taxon>Actinomycetes</taxon>
        <taxon>Kitasatosporales</taxon>
        <taxon>Streptomycetaceae</taxon>
        <taxon>Streptomyces</taxon>
    </lineage>
</organism>
<dbReference type="PANTHER" id="PTHR35526:SF3">
    <property type="entry name" value="ANTI-SIGMA-F FACTOR RSBW"/>
    <property type="match status" value="1"/>
</dbReference>
<dbReference type="InterPro" id="IPR036890">
    <property type="entry name" value="HATPase_C_sf"/>
</dbReference>
<dbReference type="InterPro" id="IPR003594">
    <property type="entry name" value="HATPase_dom"/>
</dbReference>
<dbReference type="EMBL" id="JAVREM010000012">
    <property type="protein sequence ID" value="MDT0319210.1"/>
    <property type="molecule type" value="Genomic_DNA"/>
</dbReference>